<evidence type="ECO:0000313" key="3">
    <source>
        <dbReference type="Proteomes" id="UP000028878"/>
    </source>
</evidence>
<gene>
    <name evidence="2" type="ORF">BN948_01056</name>
</gene>
<sequence>MKHAKAASPVRRGSRGGNRLMLAAVGLVLWQAWTGYRELGRRRANAARPAAKPPALERWEGEGGQPLRDPPAS</sequence>
<dbReference type="AlphaFoldDB" id="A0A1L1PB00"/>
<accession>A0A1L1PB00</accession>
<reference evidence="3" key="1">
    <citation type="submission" date="2014-11" db="EMBL/GenBank/DDBJ databases">
        <title>Draft genome sequence of Hydrogenophaga intermedia S1.</title>
        <authorList>
            <person name="Gan H.M."/>
            <person name="Chew T.H."/>
            <person name="Stolz A."/>
        </authorList>
    </citation>
    <scope>NUCLEOTIDE SEQUENCE [LARGE SCALE GENOMIC DNA]</scope>
    <source>
        <strain evidence="3">S1</strain>
    </source>
</reference>
<organism evidence="2 3">
    <name type="scientific">Hydrogenophaga intermedia</name>
    <dbReference type="NCBI Taxonomy" id="65786"/>
    <lineage>
        <taxon>Bacteria</taxon>
        <taxon>Pseudomonadati</taxon>
        <taxon>Pseudomonadota</taxon>
        <taxon>Betaproteobacteria</taxon>
        <taxon>Burkholderiales</taxon>
        <taxon>Comamonadaceae</taxon>
        <taxon>Hydrogenophaga</taxon>
    </lineage>
</organism>
<proteinExistence type="predicted"/>
<feature type="region of interest" description="Disordered" evidence="1">
    <location>
        <begin position="43"/>
        <end position="73"/>
    </location>
</feature>
<protein>
    <submittedName>
        <fullName evidence="2">Uncharacterized protein</fullName>
    </submittedName>
</protein>
<evidence type="ECO:0000256" key="1">
    <source>
        <dbReference type="SAM" id="MobiDB-lite"/>
    </source>
</evidence>
<dbReference type="Proteomes" id="UP000028878">
    <property type="component" value="Unassembled WGS sequence"/>
</dbReference>
<keyword evidence="3" id="KW-1185">Reference proteome</keyword>
<evidence type="ECO:0000313" key="2">
    <source>
        <dbReference type="EMBL" id="CDN86650.1"/>
    </source>
</evidence>
<dbReference type="RefSeq" id="WP_009515801.1">
    <property type="nucleotide sequence ID" value="NZ_CCAE010000005.1"/>
</dbReference>
<dbReference type="EMBL" id="CCAE010000005">
    <property type="protein sequence ID" value="CDN86650.1"/>
    <property type="molecule type" value="Genomic_DNA"/>
</dbReference>
<name>A0A1L1PB00_HYDIT</name>